<evidence type="ECO:0000313" key="3">
    <source>
        <dbReference type="EMBL" id="CAL7948932.1"/>
    </source>
</evidence>
<feature type="domain" description="Ubiquinol-cytochrome c chaperone" evidence="2">
    <location>
        <begin position="105"/>
        <end position="241"/>
    </location>
</feature>
<dbReference type="EMBL" id="CAXAJV020001299">
    <property type="protein sequence ID" value="CAL7948932.1"/>
    <property type="molecule type" value="Genomic_DNA"/>
</dbReference>
<name>A0ABP1P8D0_XYLVO</name>
<protein>
    <recommendedName>
        <fullName evidence="2">Ubiquinol-cytochrome c chaperone domain-containing protein</fullName>
    </recommendedName>
</protein>
<accession>A0ABP1P8D0</accession>
<evidence type="ECO:0000259" key="2">
    <source>
        <dbReference type="Pfam" id="PF03981"/>
    </source>
</evidence>
<evidence type="ECO:0000256" key="1">
    <source>
        <dbReference type="ARBA" id="ARBA00006407"/>
    </source>
</evidence>
<dbReference type="PANTHER" id="PTHR12184">
    <property type="entry name" value="UBIQUINOL-CYTOCHROME C REDUCTASE COMPLEX ASSEMBLY FACTOR 1 FAMILY MEMBER"/>
    <property type="match status" value="1"/>
</dbReference>
<dbReference type="InterPro" id="IPR007129">
    <property type="entry name" value="Ubiqinol_cyt_c_chaperone_CPB3"/>
</dbReference>
<dbReference type="PANTHER" id="PTHR12184:SF1">
    <property type="entry name" value="UBIQUINOL-CYTOCHROME-C REDUCTASE COMPLEX ASSEMBLY FACTOR 1"/>
    <property type="match status" value="1"/>
</dbReference>
<proteinExistence type="inferred from homology"/>
<gene>
    <name evidence="3" type="ORF">XYLVIOL_LOCUS9150</name>
</gene>
<dbReference type="InterPro" id="IPR021150">
    <property type="entry name" value="Ubiq_cyt_c_chap"/>
</dbReference>
<evidence type="ECO:0000313" key="4">
    <source>
        <dbReference type="Proteomes" id="UP001642520"/>
    </source>
</evidence>
<organism evidence="3 4">
    <name type="scientific">Xylocopa violacea</name>
    <name type="common">Violet carpenter bee</name>
    <name type="synonym">Apis violacea</name>
    <dbReference type="NCBI Taxonomy" id="135666"/>
    <lineage>
        <taxon>Eukaryota</taxon>
        <taxon>Metazoa</taxon>
        <taxon>Ecdysozoa</taxon>
        <taxon>Arthropoda</taxon>
        <taxon>Hexapoda</taxon>
        <taxon>Insecta</taxon>
        <taxon>Pterygota</taxon>
        <taxon>Neoptera</taxon>
        <taxon>Endopterygota</taxon>
        <taxon>Hymenoptera</taxon>
        <taxon>Apocrita</taxon>
        <taxon>Aculeata</taxon>
        <taxon>Apoidea</taxon>
        <taxon>Anthophila</taxon>
        <taxon>Apidae</taxon>
        <taxon>Xylocopa</taxon>
        <taxon>Xylocopa</taxon>
    </lineage>
</organism>
<sequence length="260" mass="30806">MHCTRMLICRKVPMFIKLQCITERKLVNTNIIHFLSNTQCRQFCKTIHAKNISRNLVQPKRKVGIFEKWSIKWDLFKKKYQLMGLGCQLYDDIPDRLNYSVFFKDLSMPDTFYSWFLITELHVWMLMLRFMAEGEKGKEVIKSIVEAMWHDVIVRSDQLGPSLAKYKKKQIMQLSHEFNAAIIDYDEGIMSDDKILAGALWRRFFCMECNNPEHVERLLIYVRKQTSLFDKIPSEQLFHRSIVQWIELPHAASNEGFASL</sequence>
<comment type="caution">
    <text evidence="3">The sequence shown here is derived from an EMBL/GenBank/DDBJ whole genome shotgun (WGS) entry which is preliminary data.</text>
</comment>
<comment type="similarity">
    <text evidence="1">Belongs to the CBP3 family.</text>
</comment>
<dbReference type="Proteomes" id="UP001642520">
    <property type="component" value="Unassembled WGS sequence"/>
</dbReference>
<reference evidence="3 4" key="1">
    <citation type="submission" date="2024-08" db="EMBL/GenBank/DDBJ databases">
        <authorList>
            <person name="Will J Nash"/>
            <person name="Angela Man"/>
            <person name="Seanna McTaggart"/>
            <person name="Kendall Baker"/>
            <person name="Tom Barker"/>
            <person name="Leah Catchpole"/>
            <person name="Alex Durrant"/>
            <person name="Karim Gharbi"/>
            <person name="Naomi Irish"/>
            <person name="Gemy Kaithakottil"/>
            <person name="Debby Ku"/>
            <person name="Aaliyah Providence"/>
            <person name="Felix Shaw"/>
            <person name="David Swarbreck"/>
            <person name="Chris Watkins"/>
            <person name="Ann M. McCartney"/>
            <person name="Giulio Formenti"/>
            <person name="Alice Mouton"/>
            <person name="Noel Vella"/>
            <person name="Bjorn M von Reumont"/>
            <person name="Adriana Vella"/>
            <person name="Wilfried Haerty"/>
        </authorList>
    </citation>
    <scope>NUCLEOTIDE SEQUENCE [LARGE SCALE GENOMIC DNA]</scope>
</reference>
<keyword evidence="4" id="KW-1185">Reference proteome</keyword>
<dbReference type="Pfam" id="PF03981">
    <property type="entry name" value="Ubiq_cyt_C_chap"/>
    <property type="match status" value="1"/>
</dbReference>